<name>F7PUA9_9MOLU</name>
<dbReference type="RefSeq" id="WP_008824428.1">
    <property type="nucleotide sequence ID" value="NZ_AFNU02000008.1"/>
</dbReference>
<dbReference type="Pfam" id="PF11738">
    <property type="entry name" value="DUF3298"/>
    <property type="match status" value="1"/>
</dbReference>
<sequence>MCKKSVFSDELKYFMPEEAELIEVTEHKKNDKPSDDATKALETILNIPLIKEADLDGDGEKEIVGAYKVNNISFIIVIKLIENNYYKIADFEGDYDDISYLNVAPITKSDKDNLVIGYNEDDSNKLSVLDFKTDGTINEIVDHDLYFDDICIDNLTCYRNKDDQSKPNEIAMWKTNARGKEQLSVYRYKKGKLVLALDAYNHYKDKRQTRTAKNTGNDSVTDALDSLDLIEPYEKKDILGKDKKELLCTSEETISEMKDSVKTRENRDNHLYPARQKTKKGIKWGYINNQGKFEIKPTYETAFDFDESGLAVVQKERNWGVINKKGNFVIKPKFQGLSPFIEKRAVAIDKEGFNLINLEGKVLTNRAYDYMNPPSNERVLVTVKGNGAQFDYGYLDMQGEEVIPPQFDMATDFHNQKAIVRVDKNTFALIDKQGNTLHQYNGFYIGELNNNRLVYQKEQGSPFGYLNEKGDVAIKPQFKMGFPFVDQVAIVAVQEGERRYLGVIDKQGNYVLKPEYNDMFPLYKNRLAVGKARDPKRPYLGSKYAIADTSGNMLTDYKFSNVTPFEEKYASAYDEQQTYFINKQGKKVSSLPVLEGTGYLSFANSLILAEIDNRMLYLDKDGTIVWEQKSTIDISQDVRVKDEKFKHSKDHIVYYPQFKGMDNKKVQENMNNRLQKLGVVKRNQNQFEEYDYNYYSDYSVISVNNDLVELEFNSYNLVNGQQRGVPFRYNAHVDIGTGKFYELSDLFKPESDYVTKISKEIKEQIEFAGDALGIYKEAYKGIDFNQPFYIDGEDLYIYFYIYSIAPKDAGYPTFRIPLSKLDDIIDHKGDFYAALKGYRVL</sequence>
<evidence type="ECO:0000313" key="3">
    <source>
        <dbReference type="Proteomes" id="UP000005707"/>
    </source>
</evidence>
<dbReference type="InterPro" id="IPR032774">
    <property type="entry name" value="WG_beta_rep"/>
</dbReference>
<keyword evidence="3" id="KW-1185">Reference proteome</keyword>
<dbReference type="Gene3D" id="3.90.640.20">
    <property type="entry name" value="Heat-shock cognate protein, ATPase"/>
    <property type="match status" value="1"/>
</dbReference>
<comment type="caution">
    <text evidence="2">The sequence shown here is derived from an EMBL/GenBank/DDBJ whole genome shotgun (WGS) entry which is preliminary data.</text>
</comment>
<dbReference type="Proteomes" id="UP000005707">
    <property type="component" value="Unassembled WGS sequence"/>
</dbReference>
<evidence type="ECO:0000259" key="1">
    <source>
        <dbReference type="Pfam" id="PF11738"/>
    </source>
</evidence>
<evidence type="ECO:0000313" key="2">
    <source>
        <dbReference type="EMBL" id="ERJ11705.1"/>
    </source>
</evidence>
<dbReference type="EMBL" id="AFNU02000008">
    <property type="protein sequence ID" value="ERJ11705.1"/>
    <property type="molecule type" value="Genomic_DNA"/>
</dbReference>
<dbReference type="InterPro" id="IPR037126">
    <property type="entry name" value="PdaC/RsiV-like_sf"/>
</dbReference>
<dbReference type="STRING" id="1033810.HLPCO_002188"/>
<dbReference type="PANTHER" id="PTHR37841">
    <property type="entry name" value="GLR2918 PROTEIN"/>
    <property type="match status" value="1"/>
</dbReference>
<gene>
    <name evidence="2" type="ORF">HLPCO_002188</name>
</gene>
<dbReference type="OrthoDB" id="5637at2"/>
<dbReference type="InterPro" id="IPR021729">
    <property type="entry name" value="DUF3298"/>
</dbReference>
<dbReference type="Pfam" id="PF14903">
    <property type="entry name" value="WG_beta_rep"/>
    <property type="match status" value="4"/>
</dbReference>
<reference evidence="2 3" key="1">
    <citation type="journal article" date="2011" name="J. Bacteriol.">
        <title>Genome sequence of Haloplasma contractile, an unusual contractile bacterium from a deep-sea anoxic brine lake.</title>
        <authorList>
            <person name="Antunes A."/>
            <person name="Alam I."/>
            <person name="El Dorry H."/>
            <person name="Siam R."/>
            <person name="Robertson A."/>
            <person name="Bajic V.B."/>
            <person name="Stingl U."/>
        </authorList>
    </citation>
    <scope>NUCLEOTIDE SEQUENCE [LARGE SCALE GENOMIC DNA]</scope>
    <source>
        <strain evidence="2 3">SSD-17B</strain>
    </source>
</reference>
<proteinExistence type="predicted"/>
<dbReference type="eggNOG" id="COG5513">
    <property type="taxonomic scope" value="Bacteria"/>
</dbReference>
<accession>F7PUA9</accession>
<organism evidence="2 3">
    <name type="scientific">Haloplasma contractile SSD-17B</name>
    <dbReference type="NCBI Taxonomy" id="1033810"/>
    <lineage>
        <taxon>Bacteria</taxon>
        <taxon>Bacillati</taxon>
        <taxon>Mycoplasmatota</taxon>
        <taxon>Mollicutes</taxon>
        <taxon>Haloplasmatales</taxon>
        <taxon>Haloplasmataceae</taxon>
        <taxon>Haloplasma</taxon>
    </lineage>
</organism>
<protein>
    <submittedName>
        <fullName evidence="2">KWG Leptospira protein</fullName>
    </submittedName>
</protein>
<dbReference type="eggNOG" id="COG0515">
    <property type="taxonomic scope" value="Bacteria"/>
</dbReference>
<dbReference type="AlphaFoldDB" id="F7PUA9"/>
<reference evidence="2 3" key="2">
    <citation type="journal article" date="2013" name="PLoS ONE">
        <title>INDIGO - INtegrated Data Warehouse of MIcrobial GenOmes with Examples from the Red Sea Extremophiles.</title>
        <authorList>
            <person name="Alam I."/>
            <person name="Antunes A."/>
            <person name="Kamau A.A."/>
            <person name="Ba Alawi W."/>
            <person name="Kalkatawi M."/>
            <person name="Stingl U."/>
            <person name="Bajic V.B."/>
        </authorList>
    </citation>
    <scope>NUCLEOTIDE SEQUENCE [LARGE SCALE GENOMIC DNA]</scope>
    <source>
        <strain evidence="2 3">SSD-17B</strain>
    </source>
</reference>
<dbReference type="InParanoid" id="F7PUA9"/>
<feature type="domain" description="DUF3298" evidence="1">
    <location>
        <begin position="744"/>
        <end position="819"/>
    </location>
</feature>
<dbReference type="PANTHER" id="PTHR37841:SF1">
    <property type="entry name" value="DUF3298 DOMAIN-CONTAINING PROTEIN"/>
    <property type="match status" value="1"/>
</dbReference>